<reference evidence="2" key="1">
    <citation type="submission" date="2017-09" db="EMBL/GenBank/DDBJ databases">
        <title>Metaegenomics of thermophilic ammonia-oxidizing enrichment culture.</title>
        <authorList>
            <person name="Kato S."/>
            <person name="Suzuki K."/>
        </authorList>
    </citation>
    <scope>NUCLEOTIDE SEQUENCE [LARGE SCALE GENOMIC DNA]</scope>
</reference>
<comment type="caution">
    <text evidence="1">The sequence shown here is derived from an EMBL/GenBank/DDBJ whole genome shotgun (WGS) entry which is preliminary data.</text>
</comment>
<organism evidence="1 2">
    <name type="scientific">Candidatus Fervidibacter japonicus</name>
    <dbReference type="NCBI Taxonomy" id="2035412"/>
    <lineage>
        <taxon>Bacteria</taxon>
        <taxon>Candidatus Fervidibacterota</taxon>
        <taxon>Candidatus Fervidibacter</taxon>
    </lineage>
</organism>
<dbReference type="CDD" id="cd00371">
    <property type="entry name" value="HMA"/>
    <property type="match status" value="1"/>
</dbReference>
<protein>
    <recommendedName>
        <fullName evidence="3">HMA domain-containing protein</fullName>
    </recommendedName>
</protein>
<gene>
    <name evidence="1" type="ORF">HRbin17_00700</name>
</gene>
<dbReference type="GO" id="GO:0046872">
    <property type="term" value="F:metal ion binding"/>
    <property type="evidence" value="ECO:0007669"/>
    <property type="project" value="InterPro"/>
</dbReference>
<dbReference type="InterPro" id="IPR006121">
    <property type="entry name" value="HMA_dom"/>
</dbReference>
<proteinExistence type="predicted"/>
<sequence>MEATLKGIKGVEKAGVSFKDKRAVVVLDETKTPLSALPMEVRRRHHTFRLTLFVPIAEKDREKAAKALQGVKGVKTVKAEKGGVLVTWDEKTAIRYGDLVAALQKEGVKVEEQDN</sequence>
<evidence type="ECO:0000313" key="2">
    <source>
        <dbReference type="Proteomes" id="UP000236173"/>
    </source>
</evidence>
<evidence type="ECO:0008006" key="3">
    <source>
        <dbReference type="Google" id="ProtNLM"/>
    </source>
</evidence>
<name>A0A2H5XAI4_9BACT</name>
<dbReference type="EMBL" id="BEHT01000007">
    <property type="protein sequence ID" value="GBC98201.1"/>
    <property type="molecule type" value="Genomic_DNA"/>
</dbReference>
<evidence type="ECO:0000313" key="1">
    <source>
        <dbReference type="EMBL" id="GBC98201.1"/>
    </source>
</evidence>
<dbReference type="AlphaFoldDB" id="A0A2H5XAI4"/>
<dbReference type="Proteomes" id="UP000236173">
    <property type="component" value="Unassembled WGS sequence"/>
</dbReference>
<accession>A0A2H5XAI4</accession>